<evidence type="ECO:0000256" key="5">
    <source>
        <dbReference type="ARBA" id="ARBA00023172"/>
    </source>
</evidence>
<evidence type="ECO:0000256" key="1">
    <source>
        <dbReference type="ARBA" id="ARBA00003283"/>
    </source>
</evidence>
<dbReference type="InterPro" id="IPR044068">
    <property type="entry name" value="CB"/>
</dbReference>
<evidence type="ECO:0000256" key="6">
    <source>
        <dbReference type="PROSITE-ProRule" id="PRU01248"/>
    </source>
</evidence>
<dbReference type="PANTHER" id="PTHR30349:SF64">
    <property type="entry name" value="PROPHAGE INTEGRASE INTD-RELATED"/>
    <property type="match status" value="1"/>
</dbReference>
<dbReference type="Gene3D" id="1.10.443.10">
    <property type="entry name" value="Intergrase catalytic core"/>
    <property type="match status" value="1"/>
</dbReference>
<dbReference type="Gene3D" id="1.10.150.130">
    <property type="match status" value="1"/>
</dbReference>
<keyword evidence="10" id="KW-1185">Reference proteome</keyword>
<dbReference type="InterPro" id="IPR010998">
    <property type="entry name" value="Integrase_recombinase_N"/>
</dbReference>
<keyword evidence="3" id="KW-0229">DNA integration</keyword>
<dbReference type="InterPro" id="IPR011010">
    <property type="entry name" value="DNA_brk_join_enz"/>
</dbReference>
<dbReference type="PROSITE" id="PS51900">
    <property type="entry name" value="CB"/>
    <property type="match status" value="1"/>
</dbReference>
<feature type="domain" description="Core-binding (CB)" evidence="8">
    <location>
        <begin position="59"/>
        <end position="155"/>
    </location>
</feature>
<dbReference type="Proteomes" id="UP001478133">
    <property type="component" value="Unassembled WGS sequence"/>
</dbReference>
<evidence type="ECO:0000313" key="10">
    <source>
        <dbReference type="Proteomes" id="UP001478133"/>
    </source>
</evidence>
<dbReference type="CDD" id="cd01189">
    <property type="entry name" value="INT_ICEBs1_C_like"/>
    <property type="match status" value="1"/>
</dbReference>
<name>A0ABV1HT86_9FIRM</name>
<evidence type="ECO:0000313" key="9">
    <source>
        <dbReference type="EMBL" id="MEQ2565519.1"/>
    </source>
</evidence>
<keyword evidence="5" id="KW-0233">DNA recombination</keyword>
<dbReference type="InterPro" id="IPR002104">
    <property type="entry name" value="Integrase_catalytic"/>
</dbReference>
<evidence type="ECO:0000259" key="8">
    <source>
        <dbReference type="PROSITE" id="PS51900"/>
    </source>
</evidence>
<dbReference type="SUPFAM" id="SSF56349">
    <property type="entry name" value="DNA breaking-rejoining enzymes"/>
    <property type="match status" value="1"/>
</dbReference>
<comment type="function">
    <text evidence="1">Site-specific tyrosine recombinase, which acts by catalyzing the cutting and rejoining of the recombining DNA molecules.</text>
</comment>
<accession>A0ABV1HT86</accession>
<protein>
    <submittedName>
        <fullName evidence="9">Tyrosine-type recombinase/integrase</fullName>
    </submittedName>
</protein>
<dbReference type="PANTHER" id="PTHR30349">
    <property type="entry name" value="PHAGE INTEGRASE-RELATED"/>
    <property type="match status" value="1"/>
</dbReference>
<comment type="caution">
    <text evidence="9">The sequence shown here is derived from an EMBL/GenBank/DDBJ whole genome shotgun (WGS) entry which is preliminary data.</text>
</comment>
<dbReference type="Pfam" id="PF14659">
    <property type="entry name" value="Phage_int_SAM_3"/>
    <property type="match status" value="1"/>
</dbReference>
<evidence type="ECO:0000259" key="7">
    <source>
        <dbReference type="PROSITE" id="PS51898"/>
    </source>
</evidence>
<dbReference type="EMBL" id="JBBMFI010000012">
    <property type="protein sequence ID" value="MEQ2565519.1"/>
    <property type="molecule type" value="Genomic_DNA"/>
</dbReference>
<reference evidence="9 10" key="1">
    <citation type="submission" date="2024-03" db="EMBL/GenBank/DDBJ databases">
        <title>Human intestinal bacterial collection.</title>
        <authorList>
            <person name="Pauvert C."/>
            <person name="Hitch T.C.A."/>
            <person name="Clavel T."/>
        </authorList>
    </citation>
    <scope>NUCLEOTIDE SEQUENCE [LARGE SCALE GENOMIC DNA]</scope>
    <source>
        <strain evidence="9 10">CLA-AP-H18</strain>
    </source>
</reference>
<dbReference type="PROSITE" id="PS51898">
    <property type="entry name" value="TYR_RECOMBINASE"/>
    <property type="match status" value="1"/>
</dbReference>
<evidence type="ECO:0000256" key="4">
    <source>
        <dbReference type="ARBA" id="ARBA00023125"/>
    </source>
</evidence>
<evidence type="ECO:0000256" key="3">
    <source>
        <dbReference type="ARBA" id="ARBA00022908"/>
    </source>
</evidence>
<evidence type="ECO:0000256" key="2">
    <source>
        <dbReference type="ARBA" id="ARBA00008857"/>
    </source>
</evidence>
<comment type="similarity">
    <text evidence="2">Belongs to the 'phage' integrase family.</text>
</comment>
<dbReference type="InterPro" id="IPR013762">
    <property type="entry name" value="Integrase-like_cat_sf"/>
</dbReference>
<gene>
    <name evidence="9" type="ORF">ABFO16_04620</name>
</gene>
<feature type="domain" description="Tyr recombinase" evidence="7">
    <location>
        <begin position="176"/>
        <end position="406"/>
    </location>
</feature>
<proteinExistence type="inferred from homology"/>
<organism evidence="9 10">
    <name type="scientific">Ruminococcoides intestinihominis</name>
    <dbReference type="NCBI Taxonomy" id="3133161"/>
    <lineage>
        <taxon>Bacteria</taxon>
        <taxon>Bacillati</taxon>
        <taxon>Bacillota</taxon>
        <taxon>Clostridia</taxon>
        <taxon>Eubacteriales</taxon>
        <taxon>Oscillospiraceae</taxon>
        <taxon>Ruminococcoides</taxon>
    </lineage>
</organism>
<keyword evidence="4 6" id="KW-0238">DNA-binding</keyword>
<sequence length="457" mass="53058">MASIIKRKNSYCVVYRYTDEKGKSHQRWESFPTNAEARKRKNQIEYEQDNNVFTVPEARTVRELLVDYMEIYGVNKWAMSTYDAKNSLINNYINPIIGDIPLSDLNPRMMEKYYLDLLKVKSKVINNRKPDHQYLTPSRIREVHKLLRNAFNQAVKWELMTRNPVEHATIPKEKPKKRAMWDLPTFKKALELCDDDDLSLALNLAFSCTLRMGEMLGITLDCIDVSEDKIENGTASIFIEKELQRVKRDVFEKLNQRDVLFVFPRCLSGGNTVLVLKEPKTETSKRRVYLPKTVAKMVLQRIKDIQEIKELLGDEYHDYNLLFSSSTGRPMEGQIITRALKKLIRDHNLPDVCFHSLRHSSITYKLKWSGGDIKAVQGDSGHARADMVTEQYSHILDEDRVANARRVDEQVYNQQPQKTQADNTTDMNPTELLGQIFSNPEMGKAFQAFLQQYHNNA</sequence>
<dbReference type="RefSeq" id="WP_211147562.1">
    <property type="nucleotide sequence ID" value="NZ_JBBMEY010000014.1"/>
</dbReference>
<dbReference type="InterPro" id="IPR050090">
    <property type="entry name" value="Tyrosine_recombinase_XerCD"/>
</dbReference>
<dbReference type="InterPro" id="IPR004107">
    <property type="entry name" value="Integrase_SAM-like_N"/>
</dbReference>
<dbReference type="Pfam" id="PF00589">
    <property type="entry name" value="Phage_integrase"/>
    <property type="match status" value="1"/>
</dbReference>